<accession>A0A0A9DMY3</accession>
<reference evidence="1" key="1">
    <citation type="submission" date="2014-09" db="EMBL/GenBank/DDBJ databases">
        <authorList>
            <person name="Magalhaes I.L.F."/>
            <person name="Oliveira U."/>
            <person name="Santos F.R."/>
            <person name="Vidigal T.H.D.A."/>
            <person name="Brescovit A.D."/>
            <person name="Santos A.J."/>
        </authorList>
    </citation>
    <scope>NUCLEOTIDE SEQUENCE</scope>
    <source>
        <tissue evidence="1">Shoot tissue taken approximately 20 cm above the soil surface</tissue>
    </source>
</reference>
<protein>
    <submittedName>
        <fullName evidence="1">Uncharacterized protein</fullName>
    </submittedName>
</protein>
<sequence>MQLNSIPLPQRARCTWYICTKPPLVERKYTLYNTHLYTYLTILTCKKWP</sequence>
<proteinExistence type="predicted"/>
<name>A0A0A9DMY3_ARUDO</name>
<evidence type="ECO:0000313" key="1">
    <source>
        <dbReference type="EMBL" id="JAD87030.1"/>
    </source>
</evidence>
<organism evidence="1">
    <name type="scientific">Arundo donax</name>
    <name type="common">Giant reed</name>
    <name type="synonym">Donax arundinaceus</name>
    <dbReference type="NCBI Taxonomy" id="35708"/>
    <lineage>
        <taxon>Eukaryota</taxon>
        <taxon>Viridiplantae</taxon>
        <taxon>Streptophyta</taxon>
        <taxon>Embryophyta</taxon>
        <taxon>Tracheophyta</taxon>
        <taxon>Spermatophyta</taxon>
        <taxon>Magnoliopsida</taxon>
        <taxon>Liliopsida</taxon>
        <taxon>Poales</taxon>
        <taxon>Poaceae</taxon>
        <taxon>PACMAD clade</taxon>
        <taxon>Arundinoideae</taxon>
        <taxon>Arundineae</taxon>
        <taxon>Arundo</taxon>
    </lineage>
</organism>
<dbReference type="EMBL" id="GBRH01210865">
    <property type="protein sequence ID" value="JAD87030.1"/>
    <property type="molecule type" value="Transcribed_RNA"/>
</dbReference>
<dbReference type="AlphaFoldDB" id="A0A0A9DMY3"/>
<reference evidence="1" key="2">
    <citation type="journal article" date="2015" name="Data Brief">
        <title>Shoot transcriptome of the giant reed, Arundo donax.</title>
        <authorList>
            <person name="Barrero R.A."/>
            <person name="Guerrero F.D."/>
            <person name="Moolhuijzen P."/>
            <person name="Goolsby J.A."/>
            <person name="Tidwell J."/>
            <person name="Bellgard S.E."/>
            <person name="Bellgard M.I."/>
        </authorList>
    </citation>
    <scope>NUCLEOTIDE SEQUENCE</scope>
    <source>
        <tissue evidence="1">Shoot tissue taken approximately 20 cm above the soil surface</tissue>
    </source>
</reference>